<dbReference type="GO" id="GO:0015232">
    <property type="term" value="F:heme transmembrane transporter activity"/>
    <property type="evidence" value="ECO:0007669"/>
    <property type="project" value="InterPro"/>
</dbReference>
<evidence type="ECO:0000256" key="2">
    <source>
        <dbReference type="ARBA" id="ARBA00009810"/>
    </source>
</evidence>
<dbReference type="GO" id="GO:0009279">
    <property type="term" value="C:cell outer membrane"/>
    <property type="evidence" value="ECO:0007669"/>
    <property type="project" value="UniProtKB-SubCell"/>
</dbReference>
<evidence type="ECO:0000259" key="14">
    <source>
        <dbReference type="Pfam" id="PF07715"/>
    </source>
</evidence>
<evidence type="ECO:0000256" key="4">
    <source>
        <dbReference type="ARBA" id="ARBA00022452"/>
    </source>
</evidence>
<dbReference type="Pfam" id="PF07715">
    <property type="entry name" value="Plug"/>
    <property type="match status" value="1"/>
</dbReference>
<evidence type="ECO:0000256" key="12">
    <source>
        <dbReference type="RuleBase" id="RU003357"/>
    </source>
</evidence>
<comment type="subcellular location">
    <subcellularLocation>
        <location evidence="1 11">Cell outer membrane</location>
        <topology evidence="1 11">Multi-pass membrane protein</topology>
    </subcellularLocation>
</comment>
<evidence type="ECO:0000256" key="8">
    <source>
        <dbReference type="ARBA" id="ARBA00023136"/>
    </source>
</evidence>
<dbReference type="Proteomes" id="UP000700706">
    <property type="component" value="Unassembled WGS sequence"/>
</dbReference>
<organism evidence="15 16">
    <name type="scientific">Inquilinus limosus</name>
    <dbReference type="NCBI Taxonomy" id="171674"/>
    <lineage>
        <taxon>Bacteria</taxon>
        <taxon>Pseudomonadati</taxon>
        <taxon>Pseudomonadota</taxon>
        <taxon>Alphaproteobacteria</taxon>
        <taxon>Rhodospirillales</taxon>
        <taxon>Rhodospirillaceae</taxon>
        <taxon>Inquilinus</taxon>
    </lineage>
</organism>
<proteinExistence type="inferred from homology"/>
<evidence type="ECO:0000256" key="9">
    <source>
        <dbReference type="ARBA" id="ARBA00023170"/>
    </source>
</evidence>
<dbReference type="SUPFAM" id="SSF56935">
    <property type="entry name" value="Porins"/>
    <property type="match status" value="1"/>
</dbReference>
<dbReference type="PROSITE" id="PS52016">
    <property type="entry name" value="TONB_DEPENDENT_REC_3"/>
    <property type="match status" value="1"/>
</dbReference>
<evidence type="ECO:0000256" key="10">
    <source>
        <dbReference type="ARBA" id="ARBA00023237"/>
    </source>
</evidence>
<evidence type="ECO:0000256" key="6">
    <source>
        <dbReference type="ARBA" id="ARBA00022729"/>
    </source>
</evidence>
<dbReference type="InterPro" id="IPR037066">
    <property type="entry name" value="Plug_dom_sf"/>
</dbReference>
<protein>
    <submittedName>
        <fullName evidence="15">TonB-dependent hemoglobin/transferrin/lactoferrin family receptor</fullName>
    </submittedName>
</protein>
<dbReference type="CDD" id="cd01347">
    <property type="entry name" value="ligand_gated_channel"/>
    <property type="match status" value="1"/>
</dbReference>
<dbReference type="InterPro" id="IPR011276">
    <property type="entry name" value="TonB_haem/Hb_rcpt"/>
</dbReference>
<dbReference type="PANTHER" id="PTHR30069">
    <property type="entry name" value="TONB-DEPENDENT OUTER MEMBRANE RECEPTOR"/>
    <property type="match status" value="1"/>
</dbReference>
<evidence type="ECO:0000259" key="13">
    <source>
        <dbReference type="Pfam" id="PF00593"/>
    </source>
</evidence>
<dbReference type="InterPro" id="IPR000531">
    <property type="entry name" value="Beta-barrel_TonB"/>
</dbReference>
<dbReference type="Gene3D" id="2.40.170.20">
    <property type="entry name" value="TonB-dependent receptor, beta-barrel domain"/>
    <property type="match status" value="1"/>
</dbReference>
<evidence type="ECO:0000313" key="15">
    <source>
        <dbReference type="EMBL" id="MBW8726587.1"/>
    </source>
</evidence>
<dbReference type="EMBL" id="JAEKLZ010000223">
    <property type="protein sequence ID" value="MBW8726587.1"/>
    <property type="molecule type" value="Genomic_DNA"/>
</dbReference>
<dbReference type="InterPro" id="IPR036942">
    <property type="entry name" value="Beta-barrel_TonB_sf"/>
</dbReference>
<name>A0A952FL23_9PROT</name>
<feature type="domain" description="TonB-dependent receptor plug" evidence="14">
    <location>
        <begin position="61"/>
        <end position="167"/>
    </location>
</feature>
<evidence type="ECO:0000256" key="3">
    <source>
        <dbReference type="ARBA" id="ARBA00022448"/>
    </source>
</evidence>
<dbReference type="NCBIfam" id="TIGR01785">
    <property type="entry name" value="TonB-hemin"/>
    <property type="match status" value="1"/>
</dbReference>
<feature type="domain" description="TonB-dependent receptor-like beta-barrel" evidence="13">
    <location>
        <begin position="266"/>
        <end position="732"/>
    </location>
</feature>
<keyword evidence="6" id="KW-0732">Signal</keyword>
<sequence>MVDRYRGALLLGVALGALGLGASGVVGGQAAIAQSVPAAAEPEPAGSTLTLAPIPVTGAPVEDQPAWTDSTDRQQLDQSFVRSWTDLGRRVDAGVNFNRANDSINIRGLDGDRVLTTLDGIRLPYLNDGAREVRGGLRSFDFDSLSKVDVIRGADSSRYGSGALGGVLALRTFDPEDLIADGRDYGGIAKFGTQGDDASVGGSAAVAGRIAGDTYLMLQGGFRIGSELDNRGNVGGFGAERTKPNPDDYDQQNILVKLAHRFEGGHRLSFTGEYFRRQDNLDIRTDQGPGESYLIGHDDGLERSERKRASIDYDYTAPKSGGLLDEAHLTLYWLQTERLDGNDGLRGVDARAGIIPGDPFQYGYPSGRYERRNRIEQTLWGLNGEAGKTIDLAGLANRLTLGGEYYHIGVEQHSGGVDNCPATPTTRPPIFGPRACSFLHSNQADMPEVQGNTVGLYAEDEIALFDGRVKITPGLRFDWYELNPQETAAYRDNPNNAGDLPSSSSDSALSPKVLVSWQAAEEVTFYAQWAKGFRAPTADQLYLNYGGVGTYLRLGNAELKPETSSGYEIGARLGDDDLGGSVTWFDNWYRNFIDAVDVDPASVGVPPGTYPLGVSAYENRARVRIYGIEAAAHWRFGDGWRSWASLAWAVGRDEGEDTWLNSVPPLRAIVGLGYDAASWGADASVTMATRRDKVEDAELNVKAPGYAIVDLTGWWEPERLNGVRIQAGVFNLFDRKYYDALNIPDENRAQPLRYYTEPGRSVRLNLTYKF</sequence>
<evidence type="ECO:0000256" key="11">
    <source>
        <dbReference type="PROSITE-ProRule" id="PRU01360"/>
    </source>
</evidence>
<keyword evidence="4 11" id="KW-1134">Transmembrane beta strand</keyword>
<dbReference type="AlphaFoldDB" id="A0A952FL23"/>
<dbReference type="InterPro" id="IPR012910">
    <property type="entry name" value="Plug_dom"/>
</dbReference>
<keyword evidence="7 12" id="KW-0798">TonB box</keyword>
<keyword evidence="3 11" id="KW-0813">Transport</keyword>
<dbReference type="GO" id="GO:0044718">
    <property type="term" value="P:siderophore transmembrane transport"/>
    <property type="evidence" value="ECO:0007669"/>
    <property type="project" value="TreeGrafter"/>
</dbReference>
<reference evidence="15" key="1">
    <citation type="submission" date="2020-06" db="EMBL/GenBank/DDBJ databases">
        <title>Stable isotope informed genome-resolved metagenomics uncovers potential trophic interactions in rhizosphere soil.</title>
        <authorList>
            <person name="Starr E.P."/>
            <person name="Shi S."/>
            <person name="Blazewicz S.J."/>
            <person name="Koch B.J."/>
            <person name="Probst A.J."/>
            <person name="Hungate B.A."/>
            <person name="Pett-Ridge J."/>
            <person name="Firestone M.K."/>
            <person name="Banfield J.F."/>
        </authorList>
    </citation>
    <scope>NUCLEOTIDE SEQUENCE</scope>
    <source>
        <strain evidence="15">YM_69_17</strain>
    </source>
</reference>
<dbReference type="PANTHER" id="PTHR30069:SF29">
    <property type="entry name" value="HEMOGLOBIN AND HEMOGLOBIN-HAPTOGLOBIN-BINDING PROTEIN 1-RELATED"/>
    <property type="match status" value="1"/>
</dbReference>
<gene>
    <name evidence="15" type="ORF">JF625_15725</name>
</gene>
<keyword evidence="10 11" id="KW-0998">Cell outer membrane</keyword>
<accession>A0A952FL23</accession>
<dbReference type="InterPro" id="IPR010949">
    <property type="entry name" value="TonB_Hb/transfer/lactofer_rcpt"/>
</dbReference>
<keyword evidence="5 11" id="KW-0812">Transmembrane</keyword>
<comment type="similarity">
    <text evidence="2 11 12">Belongs to the TonB-dependent receptor family.</text>
</comment>
<keyword evidence="8 11" id="KW-0472">Membrane</keyword>
<evidence type="ECO:0000313" key="16">
    <source>
        <dbReference type="Proteomes" id="UP000700706"/>
    </source>
</evidence>
<evidence type="ECO:0000256" key="1">
    <source>
        <dbReference type="ARBA" id="ARBA00004571"/>
    </source>
</evidence>
<keyword evidence="9 15" id="KW-0675">Receptor</keyword>
<dbReference type="NCBIfam" id="TIGR01786">
    <property type="entry name" value="TonB-hemlactrns"/>
    <property type="match status" value="1"/>
</dbReference>
<comment type="caution">
    <text evidence="15">The sequence shown here is derived from an EMBL/GenBank/DDBJ whole genome shotgun (WGS) entry which is preliminary data.</text>
</comment>
<dbReference type="Pfam" id="PF00593">
    <property type="entry name" value="TonB_dep_Rec_b-barrel"/>
    <property type="match status" value="1"/>
</dbReference>
<evidence type="ECO:0000256" key="5">
    <source>
        <dbReference type="ARBA" id="ARBA00022692"/>
    </source>
</evidence>
<dbReference type="InterPro" id="IPR039426">
    <property type="entry name" value="TonB-dep_rcpt-like"/>
</dbReference>
<evidence type="ECO:0000256" key="7">
    <source>
        <dbReference type="ARBA" id="ARBA00023077"/>
    </source>
</evidence>
<dbReference type="Gene3D" id="2.170.130.10">
    <property type="entry name" value="TonB-dependent receptor, plug domain"/>
    <property type="match status" value="1"/>
</dbReference>
<dbReference type="GO" id="GO:0015344">
    <property type="term" value="F:siderophore uptake transmembrane transporter activity"/>
    <property type="evidence" value="ECO:0007669"/>
    <property type="project" value="TreeGrafter"/>
</dbReference>